<dbReference type="AlphaFoldDB" id="Q0W7C4"/>
<proteinExistence type="predicted"/>
<gene>
    <name evidence="1" type="ORF">RCIX248</name>
</gene>
<dbReference type="Pfam" id="PF04007">
    <property type="entry name" value="DUF354"/>
    <property type="match status" value="1"/>
</dbReference>
<dbReference type="SUPFAM" id="SSF53756">
    <property type="entry name" value="UDP-Glycosyltransferase/glycogen phosphorylase"/>
    <property type="match status" value="1"/>
</dbReference>
<reference evidence="1 2" key="1">
    <citation type="journal article" date="2006" name="Science">
        <title>Genome of rice cluster I archaea -- the key methane producers in the rice rhizosphere.</title>
        <authorList>
            <person name="Erkel C."/>
            <person name="Kube M."/>
            <person name="Reinhardt R."/>
            <person name="Liesack W."/>
        </authorList>
    </citation>
    <scope>NUCLEOTIDE SEQUENCE [LARGE SCALE GENOMIC DNA]</scope>
    <source>
        <strain evidence="2">DSM 22066 / NBRC 105507 / MRE50</strain>
    </source>
</reference>
<name>Q0W7C4_METAR</name>
<dbReference type="KEGG" id="rci:RCIX248"/>
<dbReference type="EMBL" id="AM114193">
    <property type="protein sequence ID" value="CAJ35719.2"/>
    <property type="molecule type" value="Genomic_DNA"/>
</dbReference>
<organism evidence="1 2">
    <name type="scientific">Methanocella arvoryzae (strain DSM 22066 / NBRC 105507 / MRE50)</name>
    <dbReference type="NCBI Taxonomy" id="351160"/>
    <lineage>
        <taxon>Archaea</taxon>
        <taxon>Methanobacteriati</taxon>
        <taxon>Methanobacteriota</taxon>
        <taxon>Stenosarchaea group</taxon>
        <taxon>Methanomicrobia</taxon>
        <taxon>Methanocellales</taxon>
        <taxon>Methanocellaceae</taxon>
        <taxon>Methanocella</taxon>
    </lineage>
</organism>
<dbReference type="Proteomes" id="UP000000663">
    <property type="component" value="Chromosome"/>
</dbReference>
<accession>Q0W7C4</accession>
<dbReference type="PIRSF" id="PIRSF005357">
    <property type="entry name" value="UCP005357"/>
    <property type="match status" value="1"/>
</dbReference>
<dbReference type="PANTHER" id="PTHR39662:SF1">
    <property type="entry name" value="DUF354 DOMAIN-CONTAINING PROTEIN"/>
    <property type="match status" value="1"/>
</dbReference>
<sequence length="373" mass="41842">MIIIKVLILVDHPAQIHLYRNMIKQMEGRGHKVKIAACVKEVMLDLLDSYGLDYGVLFNNEGGPLYKKAVVAALGEVQMLRLTAGFRPDIFFSATSEIVAPAKLVFRKPHIGITDTEHASLSNAFAYPATDVILTPSSFKNDLGAKQVRFEGCKELAYLHPNHFKPDPTVLDELGLSKNDNIFMLRFAAFNAGHDVRSQKFGAKYVPELIRRLEKHGEIIISSEVPLSHSLQKYQRNLSPARYLDLMAYSSLYVGEGSSSANEAGILGVPSLHFERLSDGSKTYGATAICGIMAELQARYGLIYSFHEEEKLLAKLDEIMADLGKAKRDWMAKRERFLKDKIDVTSFMAWFLENYPASLAEVRQNPARQHSFK</sequence>
<evidence type="ECO:0000313" key="1">
    <source>
        <dbReference type="EMBL" id="CAJ35719.2"/>
    </source>
</evidence>
<dbReference type="PANTHER" id="PTHR39662">
    <property type="entry name" value="DUF354 DOMAIN-CONTAINING PROTEIN-RELATED"/>
    <property type="match status" value="1"/>
</dbReference>
<protein>
    <recommendedName>
        <fullName evidence="3">DUF354 domain-containing protein</fullName>
    </recommendedName>
</protein>
<evidence type="ECO:0000313" key="2">
    <source>
        <dbReference type="Proteomes" id="UP000000663"/>
    </source>
</evidence>
<dbReference type="eggNOG" id="arCOG01395">
    <property type="taxonomic scope" value="Archaea"/>
</dbReference>
<dbReference type="STRING" id="351160.RCIX248"/>
<keyword evidence="2" id="KW-1185">Reference proteome</keyword>
<dbReference type="PATRIC" id="fig|351160.9.peg.2513"/>
<evidence type="ECO:0008006" key="3">
    <source>
        <dbReference type="Google" id="ProtNLM"/>
    </source>
</evidence>
<dbReference type="InterPro" id="IPR007152">
    <property type="entry name" value="DUF354"/>
</dbReference>